<feature type="domain" description="Uroporphyrinogen decarboxylase (URO-D)" evidence="11">
    <location>
        <begin position="37"/>
        <end position="46"/>
    </location>
</feature>
<evidence type="ECO:0000256" key="1">
    <source>
        <dbReference type="ARBA" id="ARBA00004804"/>
    </source>
</evidence>
<proteinExistence type="inferred from homology"/>
<comment type="caution">
    <text evidence="12">The sequence shown here is derived from an EMBL/GenBank/DDBJ whole genome shotgun (WGS) entry which is preliminary data.</text>
</comment>
<evidence type="ECO:0000256" key="9">
    <source>
        <dbReference type="RuleBase" id="RU004169"/>
    </source>
</evidence>
<keyword evidence="13" id="KW-1185">Reference proteome</keyword>
<evidence type="ECO:0000256" key="10">
    <source>
        <dbReference type="SAM" id="MobiDB-lite"/>
    </source>
</evidence>
<evidence type="ECO:0000256" key="8">
    <source>
        <dbReference type="RuleBase" id="RU000554"/>
    </source>
</evidence>
<dbReference type="EMBL" id="VCKX01000142">
    <property type="protein sequence ID" value="TMR28446.1"/>
    <property type="molecule type" value="Genomic_DNA"/>
</dbReference>
<accession>A0A5S4G605</accession>
<comment type="pathway">
    <text evidence="1 7 8">Porphyrin-containing compound metabolism; protoporphyrin-IX biosynthesis; coproporphyrinogen-III from 5-aminolevulinate: step 4/4.</text>
</comment>
<feature type="binding site" evidence="7">
    <location>
        <position position="170"/>
    </location>
    <ligand>
        <name>substrate</name>
    </ligand>
</feature>
<dbReference type="InterPro" id="IPR006361">
    <property type="entry name" value="Uroporphyrinogen_deCO2ase_HemE"/>
</dbReference>
<dbReference type="GO" id="GO:0004853">
    <property type="term" value="F:uroporphyrinogen decarboxylase activity"/>
    <property type="evidence" value="ECO:0007669"/>
    <property type="project" value="UniProtKB-UniRule"/>
</dbReference>
<evidence type="ECO:0000256" key="5">
    <source>
        <dbReference type="ARBA" id="ARBA00023239"/>
    </source>
</evidence>
<dbReference type="OrthoDB" id="9806656at2"/>
<organism evidence="12 13">
    <name type="scientific">Nonomuraea zeae</name>
    <dbReference type="NCBI Taxonomy" id="1642303"/>
    <lineage>
        <taxon>Bacteria</taxon>
        <taxon>Bacillati</taxon>
        <taxon>Actinomycetota</taxon>
        <taxon>Actinomycetes</taxon>
        <taxon>Streptosporangiales</taxon>
        <taxon>Streptosporangiaceae</taxon>
        <taxon>Nonomuraea</taxon>
    </lineage>
</organism>
<dbReference type="GO" id="GO:0019353">
    <property type="term" value="P:protoporphyrinogen IX biosynthetic process from glutamate"/>
    <property type="evidence" value="ECO:0007669"/>
    <property type="project" value="TreeGrafter"/>
</dbReference>
<feature type="site" description="Transition state stabilizer" evidence="7">
    <location>
        <position position="92"/>
    </location>
</feature>
<keyword evidence="7" id="KW-0963">Cytoplasm</keyword>
<feature type="region of interest" description="Disordered" evidence="10">
    <location>
        <begin position="367"/>
        <end position="386"/>
    </location>
</feature>
<comment type="function">
    <text evidence="7">Catalyzes the decarboxylation of four acetate groups of uroporphyrinogen-III to yield coproporphyrinogen-III.</text>
</comment>
<dbReference type="PANTHER" id="PTHR21091">
    <property type="entry name" value="METHYLTETRAHYDROFOLATE:HOMOCYSTEINE METHYLTRANSFERASE RELATED"/>
    <property type="match status" value="1"/>
</dbReference>
<protein>
    <recommendedName>
        <fullName evidence="3 7">Uroporphyrinogen decarboxylase</fullName>
        <shortName evidence="7">UPD</shortName>
        <shortName evidence="7">URO-D</shortName>
        <ecNumber evidence="3 7">4.1.1.37</ecNumber>
    </recommendedName>
</protein>
<dbReference type="InterPro" id="IPR038071">
    <property type="entry name" value="UROD/MetE-like_sf"/>
</dbReference>
<dbReference type="SUPFAM" id="SSF51726">
    <property type="entry name" value="UROD/MetE-like"/>
    <property type="match status" value="1"/>
</dbReference>
<keyword evidence="6 7" id="KW-0627">Porphyrin biosynthesis</keyword>
<feature type="binding site" evidence="7">
    <location>
        <position position="345"/>
    </location>
    <ligand>
        <name>substrate</name>
    </ligand>
</feature>
<comment type="subcellular location">
    <subcellularLocation>
        <location evidence="7">Cytoplasm</location>
    </subcellularLocation>
</comment>
<reference evidence="12 13" key="1">
    <citation type="submission" date="2019-05" db="EMBL/GenBank/DDBJ databases">
        <title>Draft genome sequence of Nonomuraea zeae DSM 100528.</title>
        <authorList>
            <person name="Saricaoglu S."/>
            <person name="Isik K."/>
        </authorList>
    </citation>
    <scope>NUCLEOTIDE SEQUENCE [LARGE SCALE GENOMIC DNA]</scope>
    <source>
        <strain evidence="12 13">DSM 100528</strain>
    </source>
</reference>
<keyword evidence="4 7" id="KW-0210">Decarboxylase</keyword>
<name>A0A5S4G605_9ACTN</name>
<dbReference type="CDD" id="cd00717">
    <property type="entry name" value="URO-D"/>
    <property type="match status" value="1"/>
</dbReference>
<comment type="similarity">
    <text evidence="2 7 9">Belongs to the uroporphyrinogen decarboxylase family.</text>
</comment>
<evidence type="ECO:0000256" key="7">
    <source>
        <dbReference type="HAMAP-Rule" id="MF_00218"/>
    </source>
</evidence>
<dbReference type="Pfam" id="PF01208">
    <property type="entry name" value="URO-D"/>
    <property type="match status" value="1"/>
</dbReference>
<evidence type="ECO:0000256" key="4">
    <source>
        <dbReference type="ARBA" id="ARBA00022793"/>
    </source>
</evidence>
<dbReference type="EC" id="4.1.1.37" evidence="3 7"/>
<feature type="compositionally biased region" description="Basic and acidic residues" evidence="10">
    <location>
        <begin position="374"/>
        <end position="386"/>
    </location>
</feature>
<keyword evidence="5 7" id="KW-0456">Lyase</keyword>
<dbReference type="HAMAP" id="MF_00218">
    <property type="entry name" value="URO_D"/>
    <property type="match status" value="1"/>
</dbReference>
<dbReference type="InterPro" id="IPR000257">
    <property type="entry name" value="Uroporphyrinogen_deCOase"/>
</dbReference>
<dbReference type="PROSITE" id="PS00906">
    <property type="entry name" value="UROD_1"/>
    <property type="match status" value="1"/>
</dbReference>
<dbReference type="AlphaFoldDB" id="A0A5S4G605"/>
<evidence type="ECO:0000256" key="6">
    <source>
        <dbReference type="ARBA" id="ARBA00023244"/>
    </source>
</evidence>
<evidence type="ECO:0000259" key="11">
    <source>
        <dbReference type="PROSITE" id="PS00906"/>
    </source>
</evidence>
<feature type="binding site" evidence="7">
    <location>
        <position position="92"/>
    </location>
    <ligand>
        <name>substrate</name>
    </ligand>
</feature>
<dbReference type="PANTHER" id="PTHR21091:SF169">
    <property type="entry name" value="UROPORPHYRINOGEN DECARBOXYLASE"/>
    <property type="match status" value="1"/>
</dbReference>
<comment type="subunit">
    <text evidence="7">Homodimer.</text>
</comment>
<dbReference type="Gene3D" id="3.20.20.210">
    <property type="match status" value="1"/>
</dbReference>
<gene>
    <name evidence="7" type="primary">hemE</name>
    <name evidence="12" type="ORF">ETD85_35855</name>
</gene>
<dbReference type="UniPathway" id="UPA00251">
    <property type="reaction ID" value="UER00321"/>
</dbReference>
<feature type="binding site" evidence="7">
    <location>
        <position position="227"/>
    </location>
    <ligand>
        <name>substrate</name>
    </ligand>
</feature>
<dbReference type="RefSeq" id="WP_138694265.1">
    <property type="nucleotide sequence ID" value="NZ_JBHSAZ010000089.1"/>
</dbReference>
<evidence type="ECO:0000256" key="3">
    <source>
        <dbReference type="ARBA" id="ARBA00012288"/>
    </source>
</evidence>
<dbReference type="Proteomes" id="UP000306628">
    <property type="component" value="Unassembled WGS sequence"/>
</dbReference>
<sequence length="386" mass="41426">MDIGTQEEISPKRAPARARPRKLLLRALAGEHTERPPIWLMRQAGRYLPEYHRVREAAGGMVGLCNSPEHAVEVTLQPIRRFPLDAAIVFADLPQVAAALGQTLDYRAGDGPVLTPPVRSAADIADFLGVSHLHEELAPVYETVRQLTRALPPEVTLIGYAGAPWTIATYMVEGRGGGPSEHAVVKQWALSDPEGFQPLIDVLTTAVIQFLSRQIEAGAEAVQLFDTWAGILPDALFERWCVKPVAAIIAALKDQHPGVPVIAFPRGAGLAYDGFAEATGADCIGLDATVPLNWAAQNLQRGLGRCVQGNLDPQLLAAGGQALTAETDRILRALSGGPFVFNLGHGIIKTTPPENVAALAEQVRSWTTPVPPHPLDDHTGHRPPSE</sequence>
<feature type="binding site" evidence="7">
    <location>
        <begin position="42"/>
        <end position="46"/>
    </location>
    <ligand>
        <name>substrate</name>
    </ligand>
</feature>
<evidence type="ECO:0000313" key="12">
    <source>
        <dbReference type="EMBL" id="TMR28446.1"/>
    </source>
</evidence>
<evidence type="ECO:0000313" key="13">
    <source>
        <dbReference type="Proteomes" id="UP000306628"/>
    </source>
</evidence>
<dbReference type="GO" id="GO:0005829">
    <property type="term" value="C:cytosol"/>
    <property type="evidence" value="ECO:0007669"/>
    <property type="project" value="TreeGrafter"/>
</dbReference>
<comment type="catalytic activity">
    <reaction evidence="7 8">
        <text>uroporphyrinogen III + 4 H(+) = coproporphyrinogen III + 4 CO2</text>
        <dbReference type="Rhea" id="RHEA:19865"/>
        <dbReference type="ChEBI" id="CHEBI:15378"/>
        <dbReference type="ChEBI" id="CHEBI:16526"/>
        <dbReference type="ChEBI" id="CHEBI:57308"/>
        <dbReference type="ChEBI" id="CHEBI:57309"/>
        <dbReference type="EC" id="4.1.1.37"/>
    </reaction>
</comment>
<evidence type="ECO:0000256" key="2">
    <source>
        <dbReference type="ARBA" id="ARBA00009935"/>
    </source>
</evidence>
<dbReference type="NCBIfam" id="TIGR01464">
    <property type="entry name" value="hemE"/>
    <property type="match status" value="1"/>
</dbReference>
<comment type="caution">
    <text evidence="7">Lacks conserved residue(s) required for the propagation of feature annotation.</text>
</comment>